<dbReference type="AlphaFoldDB" id="A0A8J8BH53"/>
<dbReference type="InterPro" id="IPR036390">
    <property type="entry name" value="WH_DNA-bd_sf"/>
</dbReference>
<dbReference type="InterPro" id="IPR000524">
    <property type="entry name" value="Tscrpt_reg_HTH_GntR"/>
</dbReference>
<proteinExistence type="predicted"/>
<name>A0A8J8BH53_9ACTN</name>
<keyword evidence="2" id="KW-0238">DNA-binding</keyword>
<dbReference type="PROSITE" id="PS50949">
    <property type="entry name" value="HTH_GNTR"/>
    <property type="match status" value="1"/>
</dbReference>
<evidence type="ECO:0000256" key="3">
    <source>
        <dbReference type="ARBA" id="ARBA00023163"/>
    </source>
</evidence>
<organism evidence="5 6">
    <name type="scientific">Actinocrinis puniceicyclus</name>
    <dbReference type="NCBI Taxonomy" id="977794"/>
    <lineage>
        <taxon>Bacteria</taxon>
        <taxon>Bacillati</taxon>
        <taxon>Actinomycetota</taxon>
        <taxon>Actinomycetes</taxon>
        <taxon>Catenulisporales</taxon>
        <taxon>Actinospicaceae</taxon>
        <taxon>Actinocrinis</taxon>
    </lineage>
</organism>
<dbReference type="PANTHER" id="PTHR44846">
    <property type="entry name" value="MANNOSYL-D-GLYCERATE TRANSPORT/METABOLISM SYSTEM REPRESSOR MNGR-RELATED"/>
    <property type="match status" value="1"/>
</dbReference>
<dbReference type="GO" id="GO:0003700">
    <property type="term" value="F:DNA-binding transcription factor activity"/>
    <property type="evidence" value="ECO:0007669"/>
    <property type="project" value="InterPro"/>
</dbReference>
<dbReference type="PANTHER" id="PTHR44846:SF17">
    <property type="entry name" value="GNTR-FAMILY TRANSCRIPTIONAL REGULATOR"/>
    <property type="match status" value="1"/>
</dbReference>
<protein>
    <submittedName>
        <fullName evidence="5">Winged helix-turn-helix transcriptional regulator</fullName>
    </submittedName>
</protein>
<evidence type="ECO:0000256" key="1">
    <source>
        <dbReference type="ARBA" id="ARBA00023015"/>
    </source>
</evidence>
<keyword evidence="3" id="KW-0804">Transcription</keyword>
<feature type="domain" description="HTH gntR-type" evidence="4">
    <location>
        <begin position="9"/>
        <end position="77"/>
    </location>
</feature>
<accession>A0A8J8BH53</accession>
<gene>
    <name evidence="5" type="ORF">KGA66_25610</name>
</gene>
<evidence type="ECO:0000313" key="6">
    <source>
        <dbReference type="Proteomes" id="UP000677913"/>
    </source>
</evidence>
<dbReference type="GO" id="GO:0045892">
    <property type="term" value="P:negative regulation of DNA-templated transcription"/>
    <property type="evidence" value="ECO:0007669"/>
    <property type="project" value="TreeGrafter"/>
</dbReference>
<dbReference type="CDD" id="cd07377">
    <property type="entry name" value="WHTH_GntR"/>
    <property type="match status" value="1"/>
</dbReference>
<dbReference type="Gene3D" id="1.10.10.10">
    <property type="entry name" value="Winged helix-like DNA-binding domain superfamily/Winged helix DNA-binding domain"/>
    <property type="match status" value="1"/>
</dbReference>
<dbReference type="InterPro" id="IPR050679">
    <property type="entry name" value="Bact_HTH_transcr_reg"/>
</dbReference>
<keyword evidence="6" id="KW-1185">Reference proteome</keyword>
<dbReference type="Pfam" id="PF00392">
    <property type="entry name" value="GntR"/>
    <property type="match status" value="1"/>
</dbReference>
<evidence type="ECO:0000259" key="4">
    <source>
        <dbReference type="PROSITE" id="PS50949"/>
    </source>
</evidence>
<dbReference type="EMBL" id="JAGSXH010000151">
    <property type="protein sequence ID" value="MBS2966444.1"/>
    <property type="molecule type" value="Genomic_DNA"/>
</dbReference>
<dbReference type="Proteomes" id="UP000677913">
    <property type="component" value="Unassembled WGS sequence"/>
</dbReference>
<evidence type="ECO:0000256" key="2">
    <source>
        <dbReference type="ARBA" id="ARBA00023125"/>
    </source>
</evidence>
<dbReference type="GO" id="GO:0003677">
    <property type="term" value="F:DNA binding"/>
    <property type="evidence" value="ECO:0007669"/>
    <property type="project" value="UniProtKB-KW"/>
</dbReference>
<reference evidence="5" key="1">
    <citation type="submission" date="2021-04" db="EMBL/GenBank/DDBJ databases">
        <title>Genome based classification of Actinospica acidithermotolerans sp. nov., an actinobacterium isolated from an Indonesian hot spring.</title>
        <authorList>
            <person name="Kusuma A.B."/>
            <person name="Putra K.E."/>
            <person name="Nafisah S."/>
            <person name="Loh J."/>
            <person name="Nouioui I."/>
            <person name="Goodfellow M."/>
        </authorList>
    </citation>
    <scope>NUCLEOTIDE SEQUENCE</scope>
    <source>
        <strain evidence="5">DSM 45618</strain>
    </source>
</reference>
<dbReference type="InterPro" id="IPR036388">
    <property type="entry name" value="WH-like_DNA-bd_sf"/>
</dbReference>
<keyword evidence="1" id="KW-0805">Transcription regulation</keyword>
<sequence>MEGNSQDTRSYYRRVMDGVIEEIRAGRMAPDAPVPSAAKLAEQYGVSVPTAQRALRELKVAGLTRAVPGMGTFVHRDAPAVLGLVPRGGGADFEARFAEFQEATERLLGRYVDLRDIDEAAAAQAHESWRNYAKLHPDLLAELLIRDKIAELESIRRRDPALDAFTRSNDQGDSGA</sequence>
<dbReference type="SUPFAM" id="SSF46785">
    <property type="entry name" value="Winged helix' DNA-binding domain"/>
    <property type="match status" value="1"/>
</dbReference>
<dbReference type="RefSeq" id="WP_211471517.1">
    <property type="nucleotide sequence ID" value="NZ_JAGSXH010000151.1"/>
</dbReference>
<dbReference type="SMART" id="SM00345">
    <property type="entry name" value="HTH_GNTR"/>
    <property type="match status" value="1"/>
</dbReference>
<evidence type="ECO:0000313" key="5">
    <source>
        <dbReference type="EMBL" id="MBS2966444.1"/>
    </source>
</evidence>
<comment type="caution">
    <text evidence="5">The sequence shown here is derived from an EMBL/GenBank/DDBJ whole genome shotgun (WGS) entry which is preliminary data.</text>
</comment>